<dbReference type="Proteomes" id="UP000076078">
    <property type="component" value="Unassembled WGS sequence"/>
</dbReference>
<keyword evidence="3" id="KW-1185">Reference proteome</keyword>
<sequence length="361" mass="42105">MFFWIPLSPSKNTLIKRIFLNIKVPWEILQLSFLTNQTKIYNFVTTIEKISIGTYKRIRRTQDNKIKEQDNKIKKQDVKIGEQNDKINEQNDKISAQNHRIGQQNIKIKKQDSILSDLTKRMDGFIETVKTTTNENTNLRKNDRKPVQQTLVPQQQQQQQTLGMIQPNQTISVTFDLNALINAEREREFRYEKLLEEFAKDIAILKSQIVSLENKLKQATDDLENLKPKPEMLVLGELARQYEKAVCRAIFGYNTRIFTLQGMDSRVIGKPELSTKWAEEKAKINWDEDLEITIKILKENRLPFSHPLVTADNEPITKEYIKTIAKKHITNKDPGFEQTLSDINRLLGALENHNKNTLFKN</sequence>
<organism evidence="2 3">
    <name type="scientific">Tieghemostelium lacteum</name>
    <name type="common">Slime mold</name>
    <name type="synonym">Dictyostelium lacteum</name>
    <dbReference type="NCBI Taxonomy" id="361077"/>
    <lineage>
        <taxon>Eukaryota</taxon>
        <taxon>Amoebozoa</taxon>
        <taxon>Evosea</taxon>
        <taxon>Eumycetozoa</taxon>
        <taxon>Dictyostelia</taxon>
        <taxon>Dictyosteliales</taxon>
        <taxon>Raperosteliaceae</taxon>
        <taxon>Tieghemostelium</taxon>
    </lineage>
</organism>
<name>A0A151Z7W6_TIELA</name>
<proteinExistence type="predicted"/>
<dbReference type="InParanoid" id="A0A151Z7W6"/>
<evidence type="ECO:0000256" key="1">
    <source>
        <dbReference type="SAM" id="Coils"/>
    </source>
</evidence>
<comment type="caution">
    <text evidence="2">The sequence shown here is derived from an EMBL/GenBank/DDBJ whole genome shotgun (WGS) entry which is preliminary data.</text>
</comment>
<evidence type="ECO:0000313" key="2">
    <source>
        <dbReference type="EMBL" id="KYQ90050.1"/>
    </source>
</evidence>
<accession>A0A151Z7W6</accession>
<dbReference type="AlphaFoldDB" id="A0A151Z7W6"/>
<feature type="coiled-coil region" evidence="1">
    <location>
        <begin position="195"/>
        <end position="229"/>
    </location>
</feature>
<dbReference type="EMBL" id="LODT01000037">
    <property type="protein sequence ID" value="KYQ90050.1"/>
    <property type="molecule type" value="Genomic_DNA"/>
</dbReference>
<gene>
    <name evidence="2" type="ORF">DLAC_08636</name>
</gene>
<evidence type="ECO:0000313" key="3">
    <source>
        <dbReference type="Proteomes" id="UP000076078"/>
    </source>
</evidence>
<keyword evidence="1" id="KW-0175">Coiled coil</keyword>
<protein>
    <submittedName>
        <fullName evidence="2">Uncharacterized protein</fullName>
    </submittedName>
</protein>
<reference evidence="2 3" key="1">
    <citation type="submission" date="2015-12" db="EMBL/GenBank/DDBJ databases">
        <title>Dictyostelia acquired genes for synthesis and detection of signals that induce cell-type specialization by lateral gene transfer from prokaryotes.</title>
        <authorList>
            <person name="Gloeckner G."/>
            <person name="Schaap P."/>
        </authorList>
    </citation>
    <scope>NUCLEOTIDE SEQUENCE [LARGE SCALE GENOMIC DNA]</scope>
    <source>
        <strain evidence="2 3">TK</strain>
    </source>
</reference>